<keyword evidence="4" id="KW-1185">Reference proteome</keyword>
<evidence type="ECO:0000313" key="4">
    <source>
        <dbReference type="Proteomes" id="UP000722485"/>
    </source>
</evidence>
<proteinExistence type="predicted"/>
<evidence type="ECO:0000256" key="2">
    <source>
        <dbReference type="SAM" id="SignalP"/>
    </source>
</evidence>
<evidence type="ECO:0000313" key="3">
    <source>
        <dbReference type="EMBL" id="KAF7552997.1"/>
    </source>
</evidence>
<gene>
    <name evidence="3" type="ORF">G7Z17_g3947</name>
</gene>
<feature type="chain" id="PRO_5040424589" evidence="2">
    <location>
        <begin position="19"/>
        <end position="132"/>
    </location>
</feature>
<organism evidence="3 4">
    <name type="scientific">Cylindrodendrum hubeiense</name>
    <dbReference type="NCBI Taxonomy" id="595255"/>
    <lineage>
        <taxon>Eukaryota</taxon>
        <taxon>Fungi</taxon>
        <taxon>Dikarya</taxon>
        <taxon>Ascomycota</taxon>
        <taxon>Pezizomycotina</taxon>
        <taxon>Sordariomycetes</taxon>
        <taxon>Hypocreomycetidae</taxon>
        <taxon>Hypocreales</taxon>
        <taxon>Nectriaceae</taxon>
        <taxon>Cylindrodendrum</taxon>
    </lineage>
</organism>
<reference evidence="3" key="1">
    <citation type="submission" date="2020-03" db="EMBL/GenBank/DDBJ databases">
        <title>Draft Genome Sequence of Cylindrodendrum hubeiense.</title>
        <authorList>
            <person name="Buettner E."/>
            <person name="Kellner H."/>
        </authorList>
    </citation>
    <scope>NUCLEOTIDE SEQUENCE</scope>
    <source>
        <strain evidence="3">IHI 201604</strain>
    </source>
</reference>
<accession>A0A9P5HGZ6</accession>
<feature type="compositionally biased region" description="Polar residues" evidence="1">
    <location>
        <begin position="57"/>
        <end position="66"/>
    </location>
</feature>
<protein>
    <submittedName>
        <fullName evidence="3">Uncharacterized protein</fullName>
    </submittedName>
</protein>
<feature type="region of interest" description="Disordered" evidence="1">
    <location>
        <begin position="57"/>
        <end position="77"/>
    </location>
</feature>
<dbReference type="Proteomes" id="UP000722485">
    <property type="component" value="Unassembled WGS sequence"/>
</dbReference>
<keyword evidence="2" id="KW-0732">Signal</keyword>
<evidence type="ECO:0000256" key="1">
    <source>
        <dbReference type="SAM" id="MobiDB-lite"/>
    </source>
</evidence>
<name>A0A9P5HGZ6_9HYPO</name>
<dbReference type="AlphaFoldDB" id="A0A9P5HGZ6"/>
<dbReference type="EMBL" id="JAANBB010000052">
    <property type="protein sequence ID" value="KAF7552997.1"/>
    <property type="molecule type" value="Genomic_DNA"/>
</dbReference>
<comment type="caution">
    <text evidence="3">The sequence shown here is derived from an EMBL/GenBank/DDBJ whole genome shotgun (WGS) entry which is preliminary data.</text>
</comment>
<feature type="signal peptide" evidence="2">
    <location>
        <begin position="1"/>
        <end position="18"/>
    </location>
</feature>
<sequence>MKFSASTLLLLLPSLALSSPAPLDNNLPERNVSPLNDLAERGEIFARDRKCWITSGQSQGCDTTPRSGKRKGTLVPGTSSKNTFGVKCYKDGKKVTGNGRTSTIWLYVPAYKCYVWSGWADYYCGITVPECV</sequence>